<protein>
    <submittedName>
        <fullName evidence="2">MarR family winged helix-turn-helix transcriptional regulator</fullName>
    </submittedName>
</protein>
<gene>
    <name evidence="2" type="ORF">MW290_20360</name>
</gene>
<name>A0ABY4SHC3_AQUTE</name>
<dbReference type="Pfam" id="PF01047">
    <property type="entry name" value="MarR"/>
    <property type="match status" value="1"/>
</dbReference>
<dbReference type="PANTHER" id="PTHR33164">
    <property type="entry name" value="TRANSCRIPTIONAL REGULATOR, MARR FAMILY"/>
    <property type="match status" value="1"/>
</dbReference>
<dbReference type="PANTHER" id="PTHR33164:SF95">
    <property type="entry name" value="TRANSCRIPTIONAL REGULATOR"/>
    <property type="match status" value="1"/>
</dbReference>
<reference evidence="2" key="1">
    <citation type="submission" date="2022-05" db="EMBL/GenBank/DDBJ databases">
        <title>An RpoN-dependent PEP-CTERM gene is involved in floc formation of an Aquincola tertiaricarbonis strain.</title>
        <authorList>
            <person name="Qiu D."/>
            <person name="Xia M."/>
        </authorList>
    </citation>
    <scope>NUCLEOTIDE SEQUENCE</scope>
    <source>
        <strain evidence="2">RN12</strain>
    </source>
</reference>
<evidence type="ECO:0000313" key="3">
    <source>
        <dbReference type="Proteomes" id="UP001056201"/>
    </source>
</evidence>
<dbReference type="InterPro" id="IPR036388">
    <property type="entry name" value="WH-like_DNA-bd_sf"/>
</dbReference>
<dbReference type="InterPro" id="IPR036390">
    <property type="entry name" value="WH_DNA-bd_sf"/>
</dbReference>
<dbReference type="RefSeq" id="WP_250199503.1">
    <property type="nucleotide sequence ID" value="NZ_CP097636.1"/>
</dbReference>
<accession>A0ABY4SHC3</accession>
<keyword evidence="3" id="KW-1185">Reference proteome</keyword>
<dbReference type="PROSITE" id="PS50995">
    <property type="entry name" value="HTH_MARR_2"/>
    <property type="match status" value="1"/>
</dbReference>
<dbReference type="SUPFAM" id="SSF46785">
    <property type="entry name" value="Winged helix' DNA-binding domain"/>
    <property type="match status" value="1"/>
</dbReference>
<dbReference type="Gene3D" id="1.10.10.10">
    <property type="entry name" value="Winged helix-like DNA-binding domain superfamily/Winged helix DNA-binding domain"/>
    <property type="match status" value="1"/>
</dbReference>
<organism evidence="2 3">
    <name type="scientific">Aquincola tertiaricarbonis</name>
    <dbReference type="NCBI Taxonomy" id="391953"/>
    <lineage>
        <taxon>Bacteria</taxon>
        <taxon>Pseudomonadati</taxon>
        <taxon>Pseudomonadota</taxon>
        <taxon>Betaproteobacteria</taxon>
        <taxon>Burkholderiales</taxon>
        <taxon>Sphaerotilaceae</taxon>
        <taxon>Aquincola</taxon>
    </lineage>
</organism>
<feature type="domain" description="HTH marR-type" evidence="1">
    <location>
        <begin position="25"/>
        <end position="158"/>
    </location>
</feature>
<evidence type="ECO:0000259" key="1">
    <source>
        <dbReference type="PROSITE" id="PS50995"/>
    </source>
</evidence>
<dbReference type="Proteomes" id="UP001056201">
    <property type="component" value="Chromosome 2"/>
</dbReference>
<dbReference type="InterPro" id="IPR039422">
    <property type="entry name" value="MarR/SlyA-like"/>
</dbReference>
<dbReference type="PRINTS" id="PR00598">
    <property type="entry name" value="HTHMARR"/>
</dbReference>
<dbReference type="SMART" id="SM00347">
    <property type="entry name" value="HTH_MARR"/>
    <property type="match status" value="1"/>
</dbReference>
<sequence>MTAPPAPDDDDRAPATGLLDEGALAQVLGYQLAQASVHAGRAYARSIGTPLELRPVEFSLLMLLQANDGSAPKHLAGALALSAPHLTVLLDRMEERGLLARSDSAQDRRTREVRLTPQGQALAEQAAEAARTMEQALLQRLTPGEGALLFELLRKLCGRPRC</sequence>
<dbReference type="InterPro" id="IPR000835">
    <property type="entry name" value="HTH_MarR-typ"/>
</dbReference>
<evidence type="ECO:0000313" key="2">
    <source>
        <dbReference type="EMBL" id="URI11307.1"/>
    </source>
</evidence>
<dbReference type="EMBL" id="CP097636">
    <property type="protein sequence ID" value="URI11307.1"/>
    <property type="molecule type" value="Genomic_DNA"/>
</dbReference>
<proteinExistence type="predicted"/>